<evidence type="ECO:0000256" key="8">
    <source>
        <dbReference type="ARBA" id="ARBA00023180"/>
    </source>
</evidence>
<dbReference type="FunFam" id="3.10.250.10:FF:000016">
    <property type="entry name" value="Scavenger receptor cysteine-rich protein type 12"/>
    <property type="match status" value="1"/>
</dbReference>
<evidence type="ECO:0000313" key="11">
    <source>
        <dbReference type="Proteomes" id="UP000075714"/>
    </source>
</evidence>
<dbReference type="Pfam" id="PF00530">
    <property type="entry name" value="SRCR"/>
    <property type="match status" value="1"/>
</dbReference>
<keyword evidence="4" id="KW-0677">Repeat</keyword>
<evidence type="ECO:0000313" key="10">
    <source>
        <dbReference type="EMBL" id="KXZ47175.1"/>
    </source>
</evidence>
<protein>
    <recommendedName>
        <fullName evidence="9">SRCR domain-containing protein</fullName>
    </recommendedName>
</protein>
<evidence type="ECO:0000256" key="4">
    <source>
        <dbReference type="ARBA" id="ARBA00022737"/>
    </source>
</evidence>
<organism evidence="10 11">
    <name type="scientific">Gonium pectorale</name>
    <name type="common">Green alga</name>
    <dbReference type="NCBI Taxonomy" id="33097"/>
    <lineage>
        <taxon>Eukaryota</taxon>
        <taxon>Viridiplantae</taxon>
        <taxon>Chlorophyta</taxon>
        <taxon>core chlorophytes</taxon>
        <taxon>Chlorophyceae</taxon>
        <taxon>CS clade</taxon>
        <taxon>Chlamydomonadales</taxon>
        <taxon>Volvocaceae</taxon>
        <taxon>Gonium</taxon>
    </lineage>
</organism>
<evidence type="ECO:0000256" key="3">
    <source>
        <dbReference type="ARBA" id="ARBA00022729"/>
    </source>
</evidence>
<dbReference type="GO" id="GO:0016020">
    <property type="term" value="C:membrane"/>
    <property type="evidence" value="ECO:0007669"/>
    <property type="project" value="UniProtKB-SubCell"/>
</dbReference>
<keyword evidence="6" id="KW-0472">Membrane</keyword>
<evidence type="ECO:0000256" key="1">
    <source>
        <dbReference type="ARBA" id="ARBA00004167"/>
    </source>
</evidence>
<sequence length="241" mass="25667">MLLNHPLYNSGQFWSVCDDRFTDEAARVVCRQLGMAGGRAVCCGAYGSPAASPAPPIALDEVTCAGNETSLLGQCGHSPWGVHDCQPGEEVGMQCSGFLGERARSCPSPLKATWNYGYKVDVFVILDQAYVASVSPDPLVNGQRRDLLLQRKGYVTSLSAPSEPAWASAMALHPTAGPPLLLYVQLASATHPGKLVALHLQRVEGDSVWTVARLSADAPEITGGQTGLLFRDVTTRATWGE</sequence>
<comment type="caution">
    <text evidence="10">The sequence shown here is derived from an EMBL/GenBank/DDBJ whole genome shotgun (WGS) entry which is preliminary data.</text>
</comment>
<keyword evidence="8" id="KW-0325">Glycoprotein</keyword>
<feature type="domain" description="SRCR" evidence="9">
    <location>
        <begin position="7"/>
        <end position="96"/>
    </location>
</feature>
<dbReference type="PANTHER" id="PTHR48071">
    <property type="entry name" value="SRCR DOMAIN-CONTAINING PROTEIN"/>
    <property type="match status" value="1"/>
</dbReference>
<keyword evidence="7" id="KW-1015">Disulfide bond</keyword>
<accession>A0A150GC86</accession>
<dbReference type="InterPro" id="IPR036772">
    <property type="entry name" value="SRCR-like_dom_sf"/>
</dbReference>
<proteinExistence type="predicted"/>
<dbReference type="STRING" id="33097.A0A150GC86"/>
<dbReference type="Proteomes" id="UP000075714">
    <property type="component" value="Unassembled WGS sequence"/>
</dbReference>
<dbReference type="PROSITE" id="PS50287">
    <property type="entry name" value="SRCR_2"/>
    <property type="match status" value="1"/>
</dbReference>
<dbReference type="InterPro" id="IPR001190">
    <property type="entry name" value="SRCR"/>
</dbReference>
<keyword evidence="2" id="KW-0812">Transmembrane</keyword>
<reference evidence="11" key="1">
    <citation type="journal article" date="2016" name="Nat. Commun.">
        <title>The Gonium pectorale genome demonstrates co-option of cell cycle regulation during the evolution of multicellularity.</title>
        <authorList>
            <person name="Hanschen E.R."/>
            <person name="Marriage T.N."/>
            <person name="Ferris P.J."/>
            <person name="Hamaji T."/>
            <person name="Toyoda A."/>
            <person name="Fujiyama A."/>
            <person name="Neme R."/>
            <person name="Noguchi H."/>
            <person name="Minakuchi Y."/>
            <person name="Suzuki M."/>
            <person name="Kawai-Toyooka H."/>
            <person name="Smith D.R."/>
            <person name="Sparks H."/>
            <person name="Anderson J."/>
            <person name="Bakaric R."/>
            <person name="Luria V."/>
            <person name="Karger A."/>
            <person name="Kirschner M.W."/>
            <person name="Durand P.M."/>
            <person name="Michod R.E."/>
            <person name="Nozaki H."/>
            <person name="Olson B.J."/>
        </authorList>
    </citation>
    <scope>NUCLEOTIDE SEQUENCE [LARGE SCALE GENOMIC DNA]</scope>
    <source>
        <strain evidence="11">NIES-2863</strain>
    </source>
</reference>
<dbReference type="SMART" id="SM00202">
    <property type="entry name" value="SR"/>
    <property type="match status" value="1"/>
</dbReference>
<evidence type="ECO:0000256" key="2">
    <source>
        <dbReference type="ARBA" id="ARBA00022692"/>
    </source>
</evidence>
<dbReference type="SUPFAM" id="SSF56487">
    <property type="entry name" value="SRCR-like"/>
    <property type="match status" value="1"/>
</dbReference>
<dbReference type="OrthoDB" id="547695at2759"/>
<dbReference type="Gene3D" id="3.10.250.10">
    <property type="entry name" value="SRCR-like domain"/>
    <property type="match status" value="1"/>
</dbReference>
<evidence type="ECO:0000256" key="7">
    <source>
        <dbReference type="ARBA" id="ARBA00023157"/>
    </source>
</evidence>
<evidence type="ECO:0000256" key="6">
    <source>
        <dbReference type="ARBA" id="ARBA00023136"/>
    </source>
</evidence>
<dbReference type="AlphaFoldDB" id="A0A150GC86"/>
<comment type="subcellular location">
    <subcellularLocation>
        <location evidence="1">Membrane</location>
        <topology evidence="1">Single-pass membrane protein</topology>
    </subcellularLocation>
</comment>
<evidence type="ECO:0000259" key="9">
    <source>
        <dbReference type="PROSITE" id="PS50287"/>
    </source>
</evidence>
<keyword evidence="11" id="KW-1185">Reference proteome</keyword>
<dbReference type="PANTHER" id="PTHR48071:SF28">
    <property type="entry name" value="SRCR DOMAIN-CONTAINING PROTEIN"/>
    <property type="match status" value="1"/>
</dbReference>
<keyword evidence="5" id="KW-1133">Transmembrane helix</keyword>
<evidence type="ECO:0000256" key="5">
    <source>
        <dbReference type="ARBA" id="ARBA00022989"/>
    </source>
</evidence>
<name>A0A150GC86_GONPE</name>
<gene>
    <name evidence="10" type="ORF">GPECTOR_37g181</name>
</gene>
<keyword evidence="3" id="KW-0732">Signal</keyword>
<dbReference type="EMBL" id="LSYV01000038">
    <property type="protein sequence ID" value="KXZ47175.1"/>
    <property type="molecule type" value="Genomic_DNA"/>
</dbReference>